<dbReference type="PROSITE" id="PS50011">
    <property type="entry name" value="PROTEIN_KINASE_DOM"/>
    <property type="match status" value="1"/>
</dbReference>
<dbReference type="Pfam" id="PF07714">
    <property type="entry name" value="PK_Tyr_Ser-Thr"/>
    <property type="match status" value="1"/>
</dbReference>
<keyword evidence="8 11" id="KW-0472">Membrane</keyword>
<evidence type="ECO:0000256" key="12">
    <source>
        <dbReference type="SAM" id="SignalP"/>
    </source>
</evidence>
<accession>A0A8X8XB70</accession>
<evidence type="ECO:0000256" key="9">
    <source>
        <dbReference type="ARBA" id="ARBA00023170"/>
    </source>
</evidence>
<dbReference type="InterPro" id="IPR013210">
    <property type="entry name" value="LRR_N_plant-typ"/>
</dbReference>
<dbReference type="SUPFAM" id="SSF52058">
    <property type="entry name" value="L domain-like"/>
    <property type="match status" value="1"/>
</dbReference>
<keyword evidence="9" id="KW-0675">Receptor</keyword>
<dbReference type="GO" id="GO:0004672">
    <property type="term" value="F:protein kinase activity"/>
    <property type="evidence" value="ECO:0007669"/>
    <property type="project" value="InterPro"/>
</dbReference>
<feature type="signal peptide" evidence="12">
    <location>
        <begin position="1"/>
        <end position="26"/>
    </location>
</feature>
<dbReference type="OrthoDB" id="676979at2759"/>
<dbReference type="FunFam" id="3.80.10.10:FF:000233">
    <property type="entry name" value="Leucine-rich repeat receptor-like protein kinase TDR"/>
    <property type="match status" value="1"/>
</dbReference>
<dbReference type="AlphaFoldDB" id="A0A8X8XB70"/>
<keyword evidence="5 12" id="KW-0732">Signal</keyword>
<dbReference type="Pfam" id="PF13855">
    <property type="entry name" value="LRR_8"/>
    <property type="match status" value="2"/>
</dbReference>
<feature type="transmembrane region" description="Helical" evidence="11">
    <location>
        <begin position="648"/>
        <end position="672"/>
    </location>
</feature>
<dbReference type="PANTHER" id="PTHR48053:SF113">
    <property type="entry name" value="PROTEIN KINASE DOMAIN-CONTAINING PROTEIN"/>
    <property type="match status" value="1"/>
</dbReference>
<dbReference type="Gene3D" id="1.10.510.10">
    <property type="entry name" value="Transferase(Phosphotransferase) domain 1"/>
    <property type="match status" value="1"/>
</dbReference>
<dbReference type="InterPro" id="IPR011009">
    <property type="entry name" value="Kinase-like_dom_sf"/>
</dbReference>
<evidence type="ECO:0000256" key="3">
    <source>
        <dbReference type="ARBA" id="ARBA00022614"/>
    </source>
</evidence>
<comment type="similarity">
    <text evidence="2">Belongs to the RLP family.</text>
</comment>
<dbReference type="GO" id="GO:0005524">
    <property type="term" value="F:ATP binding"/>
    <property type="evidence" value="ECO:0007669"/>
    <property type="project" value="InterPro"/>
</dbReference>
<evidence type="ECO:0000313" key="15">
    <source>
        <dbReference type="Proteomes" id="UP000298416"/>
    </source>
</evidence>
<dbReference type="InterPro" id="IPR000719">
    <property type="entry name" value="Prot_kinase_dom"/>
</dbReference>
<evidence type="ECO:0000259" key="13">
    <source>
        <dbReference type="PROSITE" id="PS50011"/>
    </source>
</evidence>
<dbReference type="SUPFAM" id="SSF52047">
    <property type="entry name" value="RNI-like"/>
    <property type="match status" value="1"/>
</dbReference>
<keyword evidence="6" id="KW-0677">Repeat</keyword>
<dbReference type="GO" id="GO:0009791">
    <property type="term" value="P:post-embryonic development"/>
    <property type="evidence" value="ECO:0007669"/>
    <property type="project" value="UniProtKB-ARBA"/>
</dbReference>
<dbReference type="InterPro" id="IPR001611">
    <property type="entry name" value="Leu-rich_rpt"/>
</dbReference>
<protein>
    <recommendedName>
        <fullName evidence="13">Protein kinase domain-containing protein</fullName>
    </recommendedName>
</protein>
<keyword evidence="3" id="KW-0433">Leucine-rich repeat</keyword>
<dbReference type="InterPro" id="IPR032675">
    <property type="entry name" value="LRR_dom_sf"/>
</dbReference>
<evidence type="ECO:0000256" key="4">
    <source>
        <dbReference type="ARBA" id="ARBA00022692"/>
    </source>
</evidence>
<proteinExistence type="inferred from homology"/>
<evidence type="ECO:0000256" key="6">
    <source>
        <dbReference type="ARBA" id="ARBA00022737"/>
    </source>
</evidence>
<dbReference type="InterPro" id="IPR051716">
    <property type="entry name" value="Plant_RL_S/T_kinase"/>
</dbReference>
<dbReference type="PRINTS" id="PR00019">
    <property type="entry name" value="LEURICHRPT"/>
</dbReference>
<evidence type="ECO:0000256" key="2">
    <source>
        <dbReference type="ARBA" id="ARBA00009592"/>
    </source>
</evidence>
<evidence type="ECO:0000256" key="5">
    <source>
        <dbReference type="ARBA" id="ARBA00022729"/>
    </source>
</evidence>
<dbReference type="SUPFAM" id="SSF56112">
    <property type="entry name" value="Protein kinase-like (PK-like)"/>
    <property type="match status" value="1"/>
</dbReference>
<dbReference type="Pfam" id="PF00560">
    <property type="entry name" value="LRR_1"/>
    <property type="match status" value="2"/>
</dbReference>
<organism evidence="14">
    <name type="scientific">Salvia splendens</name>
    <name type="common">Scarlet sage</name>
    <dbReference type="NCBI Taxonomy" id="180675"/>
    <lineage>
        <taxon>Eukaryota</taxon>
        <taxon>Viridiplantae</taxon>
        <taxon>Streptophyta</taxon>
        <taxon>Embryophyta</taxon>
        <taxon>Tracheophyta</taxon>
        <taxon>Spermatophyta</taxon>
        <taxon>Magnoliopsida</taxon>
        <taxon>eudicotyledons</taxon>
        <taxon>Gunneridae</taxon>
        <taxon>Pentapetalae</taxon>
        <taxon>asterids</taxon>
        <taxon>lamiids</taxon>
        <taxon>Lamiales</taxon>
        <taxon>Lamiaceae</taxon>
        <taxon>Nepetoideae</taxon>
        <taxon>Mentheae</taxon>
        <taxon>Salviinae</taxon>
        <taxon>Salvia</taxon>
        <taxon>Salvia subgen. Calosphace</taxon>
        <taxon>core Calosphace</taxon>
    </lineage>
</organism>
<feature type="domain" description="Protein kinase" evidence="13">
    <location>
        <begin position="656"/>
        <end position="957"/>
    </location>
</feature>
<dbReference type="FunFam" id="3.80.10.10:FF:000896">
    <property type="entry name" value="Leucine-rich repeat receptor-like protein kinase"/>
    <property type="match status" value="1"/>
</dbReference>
<name>A0A8X8XB70_SALSN</name>
<gene>
    <name evidence="14" type="ORF">SASPL_128527</name>
</gene>
<keyword evidence="4 11" id="KW-0812">Transmembrane</keyword>
<dbReference type="FunFam" id="3.80.10.10:FF:000275">
    <property type="entry name" value="Leucine-rich repeat receptor-like protein kinase"/>
    <property type="match status" value="1"/>
</dbReference>
<keyword evidence="7 11" id="KW-1133">Transmembrane helix</keyword>
<keyword evidence="10" id="KW-0325">Glycoprotein</keyword>
<evidence type="ECO:0000256" key="8">
    <source>
        <dbReference type="ARBA" id="ARBA00023136"/>
    </source>
</evidence>
<sequence length="957" mass="104382">MQVPMEILHLILLTPLMLLLMQPLLAEDDPLSYALLNLKYEILDHSNALSDWSLPSQPHPSPQIHACSWTGIKCNHNSTKITALDLSMKNLGGSLSGKQFNLFVDLVDLNLSHNSFSGKLPPGIFDLKGLTSLDISRNNFSGVFPPGISNLTNLVVLDAFSNSFSGALPRDVASLDSLEILNFAGSYFSGPIPSEYGSFKSIQFIHLAGNFLNGNIPPELGKLKTVSHMEIGYNLYEGGIPWQFGNMSELTYLDIADCKLSGPIPSQLSNLTKLESLFLFRNTLSGKIAWELSRIWNLKSLDLSDNLLSGPIPDSFSELKNLKLLSLMYNELSGSVSDGIAKLPQLDTLLIWSNYFTGSLPEDLGRFSKLQHVDVSTNLFVGNIPAGICAGGELAKLILFTNNFTGGLSPSLTNCSSLVRLRLEDNRFSGEISLHFGNFPDVSYVDLSRNMFVGGLPSDIDQALKLEYFNVSGNPHLGGVVPMNLWSLPNLQNFSMVSCGVSGNIPPFEGCKSVVVIELGMNNLSGNVQESVSNCKQLVVMDLASNNLSGSIAMELANLPALTILDLSHNALTGSIPAKFGVSSSLRLLNVSYNDISGAIPSNKTFKMMDESAFVGNLKLCGAPLRPCPSGNGISNGLQLGSRRAQKLAWVLILCAVTALFIMAAVFGIVYLRRGSKGQWKVVAFDGLPQFTASDVLRSFNCVEATALPDSICKVVLPTGITVSAKKIEWEAKEMKEMLQFFTRIGDTRHASLTRLLGICYNNQLAYLLYDYMPNGNLAEKIGMSRDWEAKCRIIHGVAKALCFLHHDCFPAIPHGNLKARNVLLDENMEPRLSEFGLSSIVESVENPLPAKIRKETGGFITSIRDELDMDVYNFGELILEVLTNGKVGNASQSLQREDLMRRVGDDNGIVPSSSLHEAMKSVVEVALLCTRSIPSHRPTMQDAIKLLPGSNTRGRH</sequence>
<dbReference type="InterPro" id="IPR001245">
    <property type="entry name" value="Ser-Thr/Tyr_kinase_cat_dom"/>
</dbReference>
<dbReference type="Pfam" id="PF08263">
    <property type="entry name" value="LRRNT_2"/>
    <property type="match status" value="1"/>
</dbReference>
<comment type="caution">
    <text evidence="14">The sequence shown here is derived from an EMBL/GenBank/DDBJ whole genome shotgun (WGS) entry which is preliminary data.</text>
</comment>
<evidence type="ECO:0000256" key="10">
    <source>
        <dbReference type="ARBA" id="ARBA00023180"/>
    </source>
</evidence>
<feature type="chain" id="PRO_5036452064" description="Protein kinase domain-containing protein" evidence="12">
    <location>
        <begin position="27"/>
        <end position="957"/>
    </location>
</feature>
<evidence type="ECO:0000256" key="7">
    <source>
        <dbReference type="ARBA" id="ARBA00022989"/>
    </source>
</evidence>
<dbReference type="EMBL" id="PNBA02000010">
    <property type="protein sequence ID" value="KAG6410466.1"/>
    <property type="molecule type" value="Genomic_DNA"/>
</dbReference>
<evidence type="ECO:0000256" key="11">
    <source>
        <dbReference type="SAM" id="Phobius"/>
    </source>
</evidence>
<dbReference type="Gene3D" id="3.80.10.10">
    <property type="entry name" value="Ribonuclease Inhibitor"/>
    <property type="match status" value="4"/>
</dbReference>
<evidence type="ECO:0000256" key="1">
    <source>
        <dbReference type="ARBA" id="ARBA00004479"/>
    </source>
</evidence>
<comment type="subcellular location">
    <subcellularLocation>
        <location evidence="1">Membrane</location>
        <topology evidence="1">Single-pass type I membrane protein</topology>
    </subcellularLocation>
</comment>
<keyword evidence="15" id="KW-1185">Reference proteome</keyword>
<evidence type="ECO:0000313" key="14">
    <source>
        <dbReference type="EMBL" id="KAG6410466.1"/>
    </source>
</evidence>
<reference evidence="14" key="1">
    <citation type="submission" date="2018-01" db="EMBL/GenBank/DDBJ databases">
        <authorList>
            <person name="Mao J.F."/>
        </authorList>
    </citation>
    <scope>NUCLEOTIDE SEQUENCE</scope>
    <source>
        <strain evidence="14">Huo1</strain>
        <tissue evidence="14">Leaf</tissue>
    </source>
</reference>
<dbReference type="GO" id="GO:0016020">
    <property type="term" value="C:membrane"/>
    <property type="evidence" value="ECO:0007669"/>
    <property type="project" value="UniProtKB-SubCell"/>
</dbReference>
<reference evidence="14" key="2">
    <citation type="submission" date="2020-08" db="EMBL/GenBank/DDBJ databases">
        <title>Plant Genome Project.</title>
        <authorList>
            <person name="Zhang R.-G."/>
        </authorList>
    </citation>
    <scope>NUCLEOTIDE SEQUENCE</scope>
    <source>
        <strain evidence="14">Huo1</strain>
        <tissue evidence="14">Leaf</tissue>
    </source>
</reference>
<dbReference type="Proteomes" id="UP000298416">
    <property type="component" value="Unassembled WGS sequence"/>
</dbReference>
<dbReference type="PANTHER" id="PTHR48053">
    <property type="entry name" value="LEUCINE RICH REPEAT FAMILY PROTEIN, EXPRESSED"/>
    <property type="match status" value="1"/>
</dbReference>